<keyword evidence="1" id="KW-0812">Transmembrane</keyword>
<dbReference type="PROSITE" id="PS00409">
    <property type="entry name" value="PROKAR_NTER_METHYL"/>
    <property type="match status" value="1"/>
</dbReference>
<evidence type="ECO:0008006" key="4">
    <source>
        <dbReference type="Google" id="ProtNLM"/>
    </source>
</evidence>
<dbReference type="RefSeq" id="WP_183352896.1">
    <property type="nucleotide sequence ID" value="NZ_BLXX01000001.1"/>
</dbReference>
<reference evidence="3" key="1">
    <citation type="submission" date="2020-06" db="EMBL/GenBank/DDBJ databases">
        <title>Draft genomic sequence of Geomonas sp. Red330.</title>
        <authorList>
            <person name="Itoh H."/>
            <person name="Zhenxing X."/>
            <person name="Ushijima N."/>
            <person name="Masuda Y."/>
            <person name="Shiratori Y."/>
            <person name="Senoo K."/>
        </authorList>
    </citation>
    <scope>NUCLEOTIDE SEQUENCE [LARGE SCALE GENOMIC DNA]</scope>
    <source>
        <strain evidence="3">Red330</strain>
    </source>
</reference>
<dbReference type="AlphaFoldDB" id="A0A6V8MDI4"/>
<comment type="caution">
    <text evidence="2">The sequence shown here is derived from an EMBL/GenBank/DDBJ whole genome shotgun (WGS) entry which is preliminary data.</text>
</comment>
<feature type="transmembrane region" description="Helical" evidence="1">
    <location>
        <begin position="20"/>
        <end position="42"/>
    </location>
</feature>
<sequence>MTVTPSTSPSAESGFTLVELMIAMLIMTVGLLGLLQTVTLAYGHSLRNRYREQAQQVGEEQMHQLRRMVLDSSLHFPNATTAVRPVGGGLKPFRVTRDSRSQGGTWLLTVGVTWWFKNVSTTQRIYTLKKKP</sequence>
<evidence type="ECO:0000256" key="1">
    <source>
        <dbReference type="SAM" id="Phobius"/>
    </source>
</evidence>
<keyword evidence="1" id="KW-0472">Membrane</keyword>
<dbReference type="Proteomes" id="UP000556026">
    <property type="component" value="Unassembled WGS sequence"/>
</dbReference>
<keyword evidence="3" id="KW-1185">Reference proteome</keyword>
<dbReference type="Pfam" id="PF07963">
    <property type="entry name" value="N_methyl"/>
    <property type="match status" value="1"/>
</dbReference>
<name>A0A6V8MDI4_9BACT</name>
<dbReference type="InterPro" id="IPR012902">
    <property type="entry name" value="N_methyl_site"/>
</dbReference>
<evidence type="ECO:0000313" key="2">
    <source>
        <dbReference type="EMBL" id="GFO58046.1"/>
    </source>
</evidence>
<accession>A0A6V8MDI4</accession>
<dbReference type="EMBL" id="BLXX01000001">
    <property type="protein sequence ID" value="GFO58046.1"/>
    <property type="molecule type" value="Genomic_DNA"/>
</dbReference>
<dbReference type="NCBIfam" id="TIGR02532">
    <property type="entry name" value="IV_pilin_GFxxxE"/>
    <property type="match status" value="1"/>
</dbReference>
<protein>
    <recommendedName>
        <fullName evidence="4">Pilus assembly protein PilV</fullName>
    </recommendedName>
</protein>
<gene>
    <name evidence="2" type="ORF">GMST_03710</name>
</gene>
<evidence type="ECO:0000313" key="3">
    <source>
        <dbReference type="Proteomes" id="UP000556026"/>
    </source>
</evidence>
<keyword evidence="1" id="KW-1133">Transmembrane helix</keyword>
<proteinExistence type="predicted"/>
<organism evidence="2 3">
    <name type="scientific">Geomonas silvestris</name>
    <dbReference type="NCBI Taxonomy" id="2740184"/>
    <lineage>
        <taxon>Bacteria</taxon>
        <taxon>Pseudomonadati</taxon>
        <taxon>Thermodesulfobacteriota</taxon>
        <taxon>Desulfuromonadia</taxon>
        <taxon>Geobacterales</taxon>
        <taxon>Geobacteraceae</taxon>
        <taxon>Geomonas</taxon>
    </lineage>
</organism>